<dbReference type="EMBL" id="MGJD01000021">
    <property type="protein sequence ID" value="OGN00469.1"/>
    <property type="molecule type" value="Genomic_DNA"/>
</dbReference>
<dbReference type="PROSITE" id="PS51658">
    <property type="entry name" value="BFN"/>
    <property type="match status" value="1"/>
</dbReference>
<proteinExistence type="predicted"/>
<dbReference type="Gene3D" id="3.10.690.10">
    <property type="entry name" value="Bifunctional nuclease domain"/>
    <property type="match status" value="1"/>
</dbReference>
<evidence type="ECO:0000259" key="1">
    <source>
        <dbReference type="PROSITE" id="PS51658"/>
    </source>
</evidence>
<evidence type="ECO:0000313" key="2">
    <source>
        <dbReference type="EMBL" id="OGN00469.1"/>
    </source>
</evidence>
<sequence length="169" mass="19424">MPTVYFKKAGMMEIRTEDIQLAEMSDEARVALLKEMGGTRVLTITLSDVSFHLLIREIENVEDRPTIFKFVSECVLALSGNIEKMVIFDIDSRSGMYRSYVTVRDARDDRTYNLDLHVTSALTLAVASKCPIFVTEEVFEKSSKEVKKYMENTVQRNFENIDPEKLTKH</sequence>
<organism evidence="2 3">
    <name type="scientific">Candidatus Yanofskybacteria bacterium RIFCSPHIGHO2_01_FULL_41_53</name>
    <dbReference type="NCBI Taxonomy" id="1802663"/>
    <lineage>
        <taxon>Bacteria</taxon>
        <taxon>Candidatus Yanofskyibacteriota</taxon>
    </lineage>
</organism>
<dbReference type="InterPro" id="IPR003729">
    <property type="entry name" value="Bi_nuclease_dom"/>
</dbReference>
<dbReference type="SUPFAM" id="SSF103256">
    <property type="entry name" value="Hypothetical protein TM0160"/>
    <property type="match status" value="1"/>
</dbReference>
<protein>
    <recommendedName>
        <fullName evidence="1">BFN domain-containing protein</fullName>
    </recommendedName>
</protein>
<dbReference type="Proteomes" id="UP000177117">
    <property type="component" value="Unassembled WGS sequence"/>
</dbReference>
<dbReference type="AlphaFoldDB" id="A0A1F8EK68"/>
<comment type="caution">
    <text evidence="2">The sequence shown here is derived from an EMBL/GenBank/DDBJ whole genome shotgun (WGS) entry which is preliminary data.</text>
</comment>
<dbReference type="Pfam" id="PF02577">
    <property type="entry name" value="BFN_dom"/>
    <property type="match status" value="1"/>
</dbReference>
<gene>
    <name evidence="2" type="ORF">A2650_03740</name>
</gene>
<dbReference type="GO" id="GO:0004518">
    <property type="term" value="F:nuclease activity"/>
    <property type="evidence" value="ECO:0007669"/>
    <property type="project" value="InterPro"/>
</dbReference>
<accession>A0A1F8EK68</accession>
<evidence type="ECO:0000313" key="3">
    <source>
        <dbReference type="Proteomes" id="UP000177117"/>
    </source>
</evidence>
<dbReference type="InterPro" id="IPR036104">
    <property type="entry name" value="BFN_sf"/>
</dbReference>
<reference evidence="2 3" key="1">
    <citation type="journal article" date="2016" name="Nat. Commun.">
        <title>Thousands of microbial genomes shed light on interconnected biogeochemical processes in an aquifer system.</title>
        <authorList>
            <person name="Anantharaman K."/>
            <person name="Brown C.T."/>
            <person name="Hug L.A."/>
            <person name="Sharon I."/>
            <person name="Castelle C.J."/>
            <person name="Probst A.J."/>
            <person name="Thomas B.C."/>
            <person name="Singh A."/>
            <person name="Wilkins M.J."/>
            <person name="Karaoz U."/>
            <person name="Brodie E.L."/>
            <person name="Williams K.H."/>
            <person name="Hubbard S.S."/>
            <person name="Banfield J.F."/>
        </authorList>
    </citation>
    <scope>NUCLEOTIDE SEQUENCE [LARGE SCALE GENOMIC DNA]</scope>
</reference>
<name>A0A1F8EK68_9BACT</name>
<feature type="domain" description="BFN" evidence="1">
    <location>
        <begin position="11"/>
        <end position="146"/>
    </location>
</feature>